<organism evidence="1">
    <name type="scientific">Harvfovirus sp</name>
    <dbReference type="NCBI Taxonomy" id="2487768"/>
    <lineage>
        <taxon>Viruses</taxon>
        <taxon>Varidnaviria</taxon>
        <taxon>Bamfordvirae</taxon>
        <taxon>Nucleocytoviricota</taxon>
        <taxon>Megaviricetes</taxon>
        <taxon>Imitervirales</taxon>
        <taxon>Mimiviridae</taxon>
        <taxon>Klosneuvirinae</taxon>
    </lineage>
</organism>
<protein>
    <submittedName>
        <fullName evidence="1">Uncharacterized protein</fullName>
    </submittedName>
</protein>
<gene>
    <name evidence="1" type="ORF">Harvfovirus3_80</name>
</gene>
<reference evidence="1" key="1">
    <citation type="submission" date="2018-10" db="EMBL/GenBank/DDBJ databases">
        <title>Hidden diversity of soil giant viruses.</title>
        <authorList>
            <person name="Schulz F."/>
            <person name="Alteio L."/>
            <person name="Goudeau D."/>
            <person name="Ryan E.M."/>
            <person name="Malmstrom R.R."/>
            <person name="Blanchard J."/>
            <person name="Woyke T."/>
        </authorList>
    </citation>
    <scope>NUCLEOTIDE SEQUENCE</scope>
    <source>
        <strain evidence="1">HAV1</strain>
    </source>
</reference>
<evidence type="ECO:0000313" key="1">
    <source>
        <dbReference type="EMBL" id="AYV80635.1"/>
    </source>
</evidence>
<accession>A0A3G5A0C4</accession>
<sequence>MFDYFDRILELKKIFYGKSDKFLDDNFERLKYFESLLVNMEYVRCEGAEVYCSGGRGRYVFPGEYAGKYMIHNVSIKNMQNIRSIELEVGQSRVDKYYNCNDNILEALRSIYDMKKDNNIPIYKINSSYLPILEVHCVALLVEMKDRSDGTCSVSFEYDLYELPAELKSYVLCHEPKNESIVIKSNALDNSFGIITKQIYYTGDELVLVRNNKCKIKMNFYSPIYNLLIYIDNPNISVNYFELLIDKELLRCEHIYQNDCYVIDFIPKYSTEVEKYGINLSNSDTILLSISMNRR</sequence>
<proteinExistence type="predicted"/>
<name>A0A3G5A0C4_9VIRU</name>
<dbReference type="EMBL" id="MK072245">
    <property type="protein sequence ID" value="AYV80635.1"/>
    <property type="molecule type" value="Genomic_DNA"/>
</dbReference>